<protein>
    <recommendedName>
        <fullName evidence="9">RNA-dependent RNA polymerase</fullName>
        <ecNumber evidence="9">2.7.7.48</ecNumber>
    </recommendedName>
</protein>
<dbReference type="InterPro" id="IPR035979">
    <property type="entry name" value="RBD_domain_sf"/>
</dbReference>
<evidence type="ECO:0000256" key="6">
    <source>
        <dbReference type="ARBA" id="ARBA00023158"/>
    </source>
</evidence>
<dbReference type="PANTHER" id="PTHR23079:SF5">
    <property type="entry name" value="RNA-DEPENDENT RNA POLYMERASE 2"/>
    <property type="match status" value="1"/>
</dbReference>
<dbReference type="Proteomes" id="UP001177140">
    <property type="component" value="Unassembled WGS sequence"/>
</dbReference>
<dbReference type="InterPro" id="IPR057596">
    <property type="entry name" value="RDRP_core"/>
</dbReference>
<dbReference type="PROSITE" id="PS50102">
    <property type="entry name" value="RRM"/>
    <property type="match status" value="1"/>
</dbReference>
<dbReference type="InterPro" id="IPR012677">
    <property type="entry name" value="Nucleotide-bd_a/b_plait_sf"/>
</dbReference>
<evidence type="ECO:0000256" key="2">
    <source>
        <dbReference type="ARBA" id="ARBA00022484"/>
    </source>
</evidence>
<evidence type="ECO:0000313" key="12">
    <source>
        <dbReference type="Proteomes" id="UP001177140"/>
    </source>
</evidence>
<evidence type="ECO:0000259" key="10">
    <source>
        <dbReference type="PROSITE" id="PS50102"/>
    </source>
</evidence>
<feature type="domain" description="RRM" evidence="10">
    <location>
        <begin position="6"/>
        <end position="89"/>
    </location>
</feature>
<dbReference type="GO" id="GO:0003968">
    <property type="term" value="F:RNA-directed RNA polymerase activity"/>
    <property type="evidence" value="ECO:0007669"/>
    <property type="project" value="UniProtKB-KW"/>
</dbReference>
<keyword evidence="3 9" id="KW-0808">Transferase</keyword>
<dbReference type="CDD" id="cd00590">
    <property type="entry name" value="RRM_SF"/>
    <property type="match status" value="1"/>
</dbReference>
<dbReference type="GO" id="GO:0031380">
    <property type="term" value="C:nuclear RNA-directed RNA polymerase complex"/>
    <property type="evidence" value="ECO:0007669"/>
    <property type="project" value="TreeGrafter"/>
</dbReference>
<dbReference type="Gene3D" id="3.30.70.330">
    <property type="match status" value="1"/>
</dbReference>
<evidence type="ECO:0000256" key="4">
    <source>
        <dbReference type="ARBA" id="ARBA00022695"/>
    </source>
</evidence>
<dbReference type="InterPro" id="IPR058763">
    <property type="entry name" value="RRM_RDR1/2-like"/>
</dbReference>
<dbReference type="AlphaFoldDB" id="A0AA42AV42"/>
<comment type="similarity">
    <text evidence="1 9">Belongs to the RdRP family.</text>
</comment>
<comment type="function">
    <text evidence="9">Probably involved in the RNA silencing pathway and required for the generation of small interfering RNAs (siRNAs).</text>
</comment>
<keyword evidence="2 9" id="KW-0696">RNA-directed RNA polymerase</keyword>
<keyword evidence="12" id="KW-1185">Reference proteome</keyword>
<evidence type="ECO:0000256" key="1">
    <source>
        <dbReference type="ARBA" id="ARBA00005762"/>
    </source>
</evidence>
<dbReference type="PANTHER" id="PTHR23079">
    <property type="entry name" value="RNA-DEPENDENT RNA POLYMERASE"/>
    <property type="match status" value="1"/>
</dbReference>
<name>A0AA42AV42_PAPNU</name>
<dbReference type="Pfam" id="PF24823">
    <property type="entry name" value="PH_RDR2"/>
    <property type="match status" value="1"/>
</dbReference>
<accession>A0AA42AV42</accession>
<proteinExistence type="inferred from homology"/>
<evidence type="ECO:0000256" key="8">
    <source>
        <dbReference type="PROSITE-ProRule" id="PRU00176"/>
    </source>
</evidence>
<dbReference type="EC" id="2.7.7.48" evidence="9"/>
<keyword evidence="4 9" id="KW-0548">Nucleotidyltransferase</keyword>
<dbReference type="InterPro" id="IPR057590">
    <property type="entry name" value="PH_RDR1/2-like"/>
</dbReference>
<dbReference type="GO" id="GO:0030422">
    <property type="term" value="P:siRNA processing"/>
    <property type="evidence" value="ECO:0007669"/>
    <property type="project" value="TreeGrafter"/>
</dbReference>
<evidence type="ECO:0000256" key="5">
    <source>
        <dbReference type="ARBA" id="ARBA00022884"/>
    </source>
</evidence>
<evidence type="ECO:0000256" key="9">
    <source>
        <dbReference type="RuleBase" id="RU363098"/>
    </source>
</evidence>
<gene>
    <name evidence="11" type="ORF">MKW94_008878</name>
</gene>
<dbReference type="Pfam" id="PF26250">
    <property type="entry name" value="RRM_RdRP1_2"/>
    <property type="match status" value="1"/>
</dbReference>
<dbReference type="InterPro" id="IPR058752">
    <property type="entry name" value="RDRP_C_head"/>
</dbReference>
<keyword evidence="6 9" id="KW-0943">RNA-mediated gene silencing</keyword>
<evidence type="ECO:0000256" key="7">
    <source>
        <dbReference type="ARBA" id="ARBA00048744"/>
    </source>
</evidence>
<dbReference type="InterPro" id="IPR000504">
    <property type="entry name" value="RRM_dom"/>
</dbReference>
<evidence type="ECO:0000313" key="11">
    <source>
        <dbReference type="EMBL" id="MCL7041819.1"/>
    </source>
</evidence>
<reference evidence="11" key="1">
    <citation type="submission" date="2022-03" db="EMBL/GenBank/DDBJ databases">
        <title>A functionally conserved STORR gene fusion in Papaver species that diverged 16.8 million years ago.</title>
        <authorList>
            <person name="Catania T."/>
        </authorList>
    </citation>
    <scope>NUCLEOTIDE SEQUENCE</scope>
    <source>
        <strain evidence="11">S-191538</strain>
    </source>
</reference>
<dbReference type="InterPro" id="IPR058751">
    <property type="entry name" value="RDRP_helical"/>
</dbReference>
<dbReference type="SUPFAM" id="SSF54928">
    <property type="entry name" value="RNA-binding domain, RBD"/>
    <property type="match status" value="1"/>
</dbReference>
<comment type="caution">
    <text evidence="11">The sequence shown here is derived from an EMBL/GenBank/DDBJ whole genome shotgun (WGS) entry which is preliminary data.</text>
</comment>
<sequence length="1115" mass="126941">MAVGGTTLRVSNIPLTIIAKDLLKFFEDKLGKDTVYALEIFTEHKNWKSKGHGLVQFETIDSVNTVNHLSETGKLFFQGLHLKISPSFKEIIVRPTQSYNRVCGGVLNVGFLVQNDKFNVLESWKNVKVDVLPERHRVEFWVVDNGETYKLVVQLGDVISTAGCCLGAEEPNAILLKLKFAPKIYQKISKPEAGSNVGNNRYSICKESFEFLWVRTAEFSAVKSIGQSSAFVWQLDEGTSFSDIINNFPRYEGESRNFTLEQVEQYCSGSDLVPLMRCPSDSKLSYEILFQLNSLIHAQKLGVSAVSSGVIDILSSLSLDSATKILKKLRMVKSTCYELKSFVECQLHTAMGNKSHQRSSTERKLKNDDLMSCHRALITPTKIYLLGPEVETWNYVVKHFAEHVSDFMRVTFVEEDWGKLQSDAVTTSIDQGIFSKPYRTSIYHRILSILGNGIVIGTKRFEFLAFSASQLRSSSVWMFASNDKVRANDVREWMGCFNSIRSVSKCAARMGQLFSSSKQALNVPAQDVEIIPDIEATNDGIQYCFSDGIGKISLSFAKIVAKKCEYEHLPWAFQIRYGGYKGVLAIDRNSFRKLSLRPSMKKFESKNRMLCITSCSQWMPCYLNREVVTLLSTLGIEDEKFIALQQAQIHLLDQILTNREVAIKGLGGMNAGEIKRILLKMLLQEYEPSSEPYLFMMLRAYRDQQLSDIRSRSRIFVPKGRLLIGCLDETATLDYGQAYVRVTMTTEELQCGGQPFFHMVKDKTAIVVGKVVVTKNPCLHPGDIRVLDAVYEPLLEAKGLTDCLVFPQKGERPHPNECSGGDLDGDLYFVCWDENLIPMRNDTPMDYIARRPRIMDHDVTLEEIQKFFVDYMINDTLGMISTAHLVHADREPEKGRSSKCLELATLHSMAVDFAKTGAPAEMPRVLRPREYPDFMEREDKAMYPSSGVLGKLYRATLDRKENSMELVGQGQYSYDADLEENGFETYLETAEGHRNMYAEKLISLMDYYGAETEEEMLTGNLRELSAYLQRDKRRLGDMKDRIVDSTKNLQKEAKEWFHSSCKNHEHKKMASAWYHVTYHPNYCENGKNFLSFPWIFGDKLLDIKSSRQRQEIARR</sequence>
<dbReference type="Pfam" id="PF26253">
    <property type="entry name" value="RdRP_head"/>
    <property type="match status" value="1"/>
</dbReference>
<evidence type="ECO:0000256" key="3">
    <source>
        <dbReference type="ARBA" id="ARBA00022679"/>
    </source>
</evidence>
<dbReference type="GO" id="GO:0003723">
    <property type="term" value="F:RNA binding"/>
    <property type="evidence" value="ECO:0007669"/>
    <property type="project" value="UniProtKB-UniRule"/>
</dbReference>
<organism evidence="11 12">
    <name type="scientific">Papaver nudicaule</name>
    <name type="common">Iceland poppy</name>
    <dbReference type="NCBI Taxonomy" id="74823"/>
    <lineage>
        <taxon>Eukaryota</taxon>
        <taxon>Viridiplantae</taxon>
        <taxon>Streptophyta</taxon>
        <taxon>Embryophyta</taxon>
        <taxon>Tracheophyta</taxon>
        <taxon>Spermatophyta</taxon>
        <taxon>Magnoliopsida</taxon>
        <taxon>Ranunculales</taxon>
        <taxon>Papaveraceae</taxon>
        <taxon>Papaveroideae</taxon>
        <taxon>Papaver</taxon>
    </lineage>
</organism>
<comment type="catalytic activity">
    <reaction evidence="7 9">
        <text>RNA(n) + a ribonucleoside 5'-triphosphate = RNA(n+1) + diphosphate</text>
        <dbReference type="Rhea" id="RHEA:21248"/>
        <dbReference type="Rhea" id="RHEA-COMP:14527"/>
        <dbReference type="Rhea" id="RHEA-COMP:17342"/>
        <dbReference type="ChEBI" id="CHEBI:33019"/>
        <dbReference type="ChEBI" id="CHEBI:61557"/>
        <dbReference type="ChEBI" id="CHEBI:140395"/>
        <dbReference type="EC" id="2.7.7.48"/>
    </reaction>
</comment>
<keyword evidence="5 8" id="KW-0694">RNA-binding</keyword>
<dbReference type="EMBL" id="JAJJMA010227892">
    <property type="protein sequence ID" value="MCL7041819.1"/>
    <property type="molecule type" value="Genomic_DNA"/>
</dbReference>
<dbReference type="InterPro" id="IPR007855">
    <property type="entry name" value="RDRP"/>
</dbReference>
<dbReference type="Pfam" id="PF26252">
    <property type="entry name" value="RdRP_helical"/>
    <property type="match status" value="1"/>
</dbReference>
<dbReference type="Pfam" id="PF05183">
    <property type="entry name" value="RdRP"/>
    <property type="match status" value="1"/>
</dbReference>